<sequence length="281" mass="28852">MTPPPAGSALDRDEPSSTPQGTSRPGTGTPHTALHGSSTADVALGLQARINSMQAGKLDSRGMPTVPALARILPGGGLQSGGSYAVRNSTTIAMALLAGPSATGAWCSVIGVPDFSVEAAQGFGINLDRLILVPDPGTQWLTVTAALVDVVSIVLTRAPEHLAPTEGARLKARLRQRGAALITLGTWQQSDSTLGVAESAWEGLGSGTGHLRARRMKITATQPSGRLRHAYVELTDLQGAAPGGTGVQDVLQPDPRSDGRPDAAFGTASGALFEPRLMKSS</sequence>
<dbReference type="EMBL" id="CP024915">
    <property type="protein sequence ID" value="AUZ89018.1"/>
    <property type="molecule type" value="Genomic_DNA"/>
</dbReference>
<evidence type="ECO:0000313" key="2">
    <source>
        <dbReference type="EMBL" id="AUZ89018.1"/>
    </source>
</evidence>
<name>A0A2L0UIJ4_9MICC</name>
<proteinExistence type="predicted"/>
<dbReference type="Proteomes" id="UP000239187">
    <property type="component" value="Chromosome"/>
</dbReference>
<dbReference type="AlphaFoldDB" id="A0A2L0UIJ4"/>
<organism evidence="2 3">
    <name type="scientific">Arthrobacter agilis</name>
    <dbReference type="NCBI Taxonomy" id="37921"/>
    <lineage>
        <taxon>Bacteria</taxon>
        <taxon>Bacillati</taxon>
        <taxon>Actinomycetota</taxon>
        <taxon>Actinomycetes</taxon>
        <taxon>Micrococcales</taxon>
        <taxon>Micrococcaceae</taxon>
        <taxon>Arthrobacter</taxon>
    </lineage>
</organism>
<evidence type="ECO:0000256" key="1">
    <source>
        <dbReference type="SAM" id="MobiDB-lite"/>
    </source>
</evidence>
<accession>A0A2L0UIJ4</accession>
<feature type="region of interest" description="Disordered" evidence="1">
    <location>
        <begin position="1"/>
        <end position="36"/>
    </location>
</feature>
<reference evidence="2 3" key="1">
    <citation type="submission" date="2017-11" db="EMBL/GenBank/DDBJ databases">
        <title>Draft genome of Arthrobacter agilis strain UMCV2, a plant growth-promoting rhizobacterium and biocontrol capacity of phytopathogenic fungi.</title>
        <authorList>
            <person name="Martinez-Camara R."/>
            <person name="Santoyo G."/>
            <person name="Moreno-Hagelsieb G."/>
            <person name="Valencia-Cantero E."/>
        </authorList>
    </citation>
    <scope>NUCLEOTIDE SEQUENCE [LARGE SCALE GENOMIC DNA]</scope>
    <source>
        <strain evidence="2 3">UMCV2</strain>
    </source>
</reference>
<protein>
    <recommendedName>
        <fullName evidence="4">Recombinase A</fullName>
    </recommendedName>
</protein>
<dbReference type="RefSeq" id="WP_208740140.1">
    <property type="nucleotide sequence ID" value="NZ_CP024915.1"/>
</dbReference>
<feature type="region of interest" description="Disordered" evidence="1">
    <location>
        <begin position="239"/>
        <end position="281"/>
    </location>
</feature>
<evidence type="ECO:0000313" key="3">
    <source>
        <dbReference type="Proteomes" id="UP000239187"/>
    </source>
</evidence>
<feature type="compositionally biased region" description="Polar residues" evidence="1">
    <location>
        <begin position="16"/>
        <end position="36"/>
    </location>
</feature>
<evidence type="ECO:0008006" key="4">
    <source>
        <dbReference type="Google" id="ProtNLM"/>
    </source>
</evidence>
<gene>
    <name evidence="2" type="ORF">CVO76_16240</name>
</gene>